<keyword evidence="3 6" id="KW-1003">Cell membrane</keyword>
<dbReference type="GO" id="GO:0070836">
    <property type="term" value="P:caveola assembly"/>
    <property type="evidence" value="ECO:0007669"/>
    <property type="project" value="InterPro"/>
</dbReference>
<dbReference type="OrthoDB" id="10065392at2759"/>
<evidence type="ECO:0000313" key="9">
    <source>
        <dbReference type="Proteomes" id="UP000230750"/>
    </source>
</evidence>
<evidence type="ECO:0000256" key="4">
    <source>
        <dbReference type="ARBA" id="ARBA00023034"/>
    </source>
</evidence>
<organism evidence="8 9">
    <name type="scientific">Stichopus japonicus</name>
    <name type="common">Sea cucumber</name>
    <dbReference type="NCBI Taxonomy" id="307972"/>
    <lineage>
        <taxon>Eukaryota</taxon>
        <taxon>Metazoa</taxon>
        <taxon>Echinodermata</taxon>
        <taxon>Eleutherozoa</taxon>
        <taxon>Echinozoa</taxon>
        <taxon>Holothuroidea</taxon>
        <taxon>Aspidochirotacea</taxon>
        <taxon>Aspidochirotida</taxon>
        <taxon>Stichopodidae</taxon>
        <taxon>Apostichopus</taxon>
    </lineage>
</organism>
<dbReference type="PANTHER" id="PTHR10844">
    <property type="entry name" value="CAVEOLIN"/>
    <property type="match status" value="1"/>
</dbReference>
<dbReference type="Proteomes" id="UP000230750">
    <property type="component" value="Unassembled WGS sequence"/>
</dbReference>
<comment type="caution">
    <text evidence="8">The sequence shown here is derived from an EMBL/GenBank/DDBJ whole genome shotgun (WGS) entry which is preliminary data.</text>
</comment>
<proteinExistence type="inferred from homology"/>
<gene>
    <name evidence="8" type="ORF">BSL78_05978</name>
</gene>
<dbReference type="GO" id="GO:0000139">
    <property type="term" value="C:Golgi membrane"/>
    <property type="evidence" value="ECO:0007669"/>
    <property type="project" value="UniProtKB-SubCell"/>
</dbReference>
<dbReference type="InterPro" id="IPR001612">
    <property type="entry name" value="Caveolin"/>
</dbReference>
<evidence type="ECO:0000313" key="8">
    <source>
        <dbReference type="EMBL" id="PIK57093.1"/>
    </source>
</evidence>
<feature type="transmembrane region" description="Helical" evidence="7">
    <location>
        <begin position="128"/>
        <end position="149"/>
    </location>
</feature>
<dbReference type="AlphaFoldDB" id="A0A2G8LA06"/>
<evidence type="ECO:0000256" key="2">
    <source>
        <dbReference type="ARBA" id="ARBA00010988"/>
    </source>
</evidence>
<reference evidence="8 9" key="1">
    <citation type="journal article" date="2017" name="PLoS Biol.">
        <title>The sea cucumber genome provides insights into morphological evolution and visceral regeneration.</title>
        <authorList>
            <person name="Zhang X."/>
            <person name="Sun L."/>
            <person name="Yuan J."/>
            <person name="Sun Y."/>
            <person name="Gao Y."/>
            <person name="Zhang L."/>
            <person name="Li S."/>
            <person name="Dai H."/>
            <person name="Hamel J.F."/>
            <person name="Liu C."/>
            <person name="Yu Y."/>
            <person name="Liu S."/>
            <person name="Lin W."/>
            <person name="Guo K."/>
            <person name="Jin S."/>
            <person name="Xu P."/>
            <person name="Storey K.B."/>
            <person name="Huan P."/>
            <person name="Zhang T."/>
            <person name="Zhou Y."/>
            <person name="Zhang J."/>
            <person name="Lin C."/>
            <person name="Li X."/>
            <person name="Xing L."/>
            <person name="Huo D."/>
            <person name="Sun M."/>
            <person name="Wang L."/>
            <person name="Mercier A."/>
            <person name="Li F."/>
            <person name="Yang H."/>
            <person name="Xiang J."/>
        </authorList>
    </citation>
    <scope>NUCLEOTIDE SEQUENCE [LARGE SCALE GENOMIC DNA]</scope>
    <source>
        <strain evidence="8">Shaxun</strain>
        <tissue evidence="8">Muscle</tissue>
    </source>
</reference>
<keyword evidence="7" id="KW-0812">Transmembrane</keyword>
<keyword evidence="4 6" id="KW-0333">Golgi apparatus</keyword>
<evidence type="ECO:0000256" key="1">
    <source>
        <dbReference type="ARBA" id="ARBA00004202"/>
    </source>
</evidence>
<dbReference type="PANTHER" id="PTHR10844:SF30">
    <property type="entry name" value="CAVEOLIN"/>
    <property type="match status" value="1"/>
</dbReference>
<evidence type="ECO:0000256" key="5">
    <source>
        <dbReference type="ARBA" id="ARBA00023136"/>
    </source>
</evidence>
<protein>
    <recommendedName>
        <fullName evidence="6">Caveolin</fullName>
    </recommendedName>
</protein>
<evidence type="ECO:0000256" key="3">
    <source>
        <dbReference type="ARBA" id="ARBA00022475"/>
    </source>
</evidence>
<evidence type="ECO:0000256" key="7">
    <source>
        <dbReference type="SAM" id="Phobius"/>
    </source>
</evidence>
<dbReference type="GO" id="GO:0060090">
    <property type="term" value="F:molecular adaptor activity"/>
    <property type="evidence" value="ECO:0007669"/>
    <property type="project" value="TreeGrafter"/>
</dbReference>
<comment type="function">
    <text evidence="6">May act as a scaffolding protein within caveolar membranes. Interacts directly with G-protein alpha subunits and can functionally regulate their activity.</text>
</comment>
<dbReference type="Pfam" id="PF01146">
    <property type="entry name" value="Caveolin"/>
    <property type="match status" value="1"/>
</dbReference>
<dbReference type="GO" id="GO:0005901">
    <property type="term" value="C:caveola"/>
    <property type="evidence" value="ECO:0007669"/>
    <property type="project" value="UniProtKB-SubCell"/>
</dbReference>
<comment type="similarity">
    <text evidence="2 6">Belongs to the caveolin family.</text>
</comment>
<keyword evidence="5 6" id="KW-0472">Membrane</keyword>
<evidence type="ECO:0000256" key="6">
    <source>
        <dbReference type="RuleBase" id="RU000680"/>
    </source>
</evidence>
<accession>A0A2G8LA06</accession>
<keyword evidence="9" id="KW-1185">Reference proteome</keyword>
<name>A0A2G8LA06_STIJA</name>
<sequence>MATSPDSKTDMADTTQQHVNMQQVGYPNYGSQQPTVIVTNPPPPAYNHPVPNNVQYGYQTPEQSCCQPSQETAVDIESAATGQLEDFFEMKPHLKVDFNGVFQEPKDAGGVSFVTTYNTTIYYWTKRCLYIFLVCILGPIMAFSFGLVFALMDFLSIWCVNPSVRLLHIMLRFTSNAYRPLTRILLDPIFESFGQVYRVRNSGVFTERKYKLDVTGITLGGGGESEHQHTS</sequence>
<dbReference type="EMBL" id="MRZV01000153">
    <property type="protein sequence ID" value="PIK57093.1"/>
    <property type="molecule type" value="Genomic_DNA"/>
</dbReference>
<keyword evidence="7" id="KW-1133">Transmembrane helix</keyword>
<comment type="subcellular location">
    <subcellularLocation>
        <location evidence="1 6">Cell membrane</location>
        <topology evidence="1 6">Peripheral membrane protein</topology>
    </subcellularLocation>
    <subcellularLocation>
        <location evidence="6">Golgi apparatus membrane</location>
        <topology evidence="6">Peripheral membrane protein</topology>
    </subcellularLocation>
    <subcellularLocation>
        <location evidence="6">Membrane</location>
        <location evidence="6">Caveola</location>
        <topology evidence="6">Peripheral membrane protein</topology>
    </subcellularLocation>
</comment>